<reference evidence="2 3" key="1">
    <citation type="journal article" date="2012" name="Genome Biol.">
        <title>The genome of the polar eukaryotic microalga coccomyxa subellipsoidea reveals traits of cold adaptation.</title>
        <authorList>
            <person name="Blanc G."/>
            <person name="Agarkova I."/>
            <person name="Grimwood J."/>
            <person name="Kuo A."/>
            <person name="Brueggeman A."/>
            <person name="Dunigan D."/>
            <person name="Gurnon J."/>
            <person name="Ladunga I."/>
            <person name="Lindquist E."/>
            <person name="Lucas S."/>
            <person name="Pangilinan J."/>
            <person name="Proschold T."/>
            <person name="Salamov A."/>
            <person name="Schmutz J."/>
            <person name="Weeks D."/>
            <person name="Yamada T."/>
            <person name="Claverie J.M."/>
            <person name="Grigoriev I."/>
            <person name="Van Etten J."/>
            <person name="Lomsadze A."/>
            <person name="Borodovsky M."/>
        </authorList>
    </citation>
    <scope>NUCLEOTIDE SEQUENCE [LARGE SCALE GENOMIC DNA]</scope>
    <source>
        <strain evidence="2 3">C-169</strain>
    </source>
</reference>
<evidence type="ECO:0000313" key="2">
    <source>
        <dbReference type="EMBL" id="EIE25853.1"/>
    </source>
</evidence>
<evidence type="ECO:0000256" key="1">
    <source>
        <dbReference type="SAM" id="SignalP"/>
    </source>
</evidence>
<feature type="signal peptide" evidence="1">
    <location>
        <begin position="1"/>
        <end position="18"/>
    </location>
</feature>
<keyword evidence="3" id="KW-1185">Reference proteome</keyword>
<organism evidence="2 3">
    <name type="scientific">Coccomyxa subellipsoidea (strain C-169)</name>
    <name type="common">Green microalga</name>
    <dbReference type="NCBI Taxonomy" id="574566"/>
    <lineage>
        <taxon>Eukaryota</taxon>
        <taxon>Viridiplantae</taxon>
        <taxon>Chlorophyta</taxon>
        <taxon>core chlorophytes</taxon>
        <taxon>Trebouxiophyceae</taxon>
        <taxon>Trebouxiophyceae incertae sedis</taxon>
        <taxon>Coccomyxaceae</taxon>
        <taxon>Coccomyxa</taxon>
        <taxon>Coccomyxa subellipsoidea</taxon>
    </lineage>
</organism>
<dbReference type="EMBL" id="AGSI01000003">
    <property type="protein sequence ID" value="EIE25853.1"/>
    <property type="molecule type" value="Genomic_DNA"/>
</dbReference>
<comment type="caution">
    <text evidence="2">The sequence shown here is derived from an EMBL/GenBank/DDBJ whole genome shotgun (WGS) entry which is preliminary data.</text>
</comment>
<keyword evidence="1" id="KW-0732">Signal</keyword>
<gene>
    <name evidence="2" type="ORF">COCSUDRAFT_32400</name>
</gene>
<dbReference type="RefSeq" id="XP_005650397.1">
    <property type="nucleotide sequence ID" value="XM_005650340.1"/>
</dbReference>
<proteinExistence type="predicted"/>
<dbReference type="Proteomes" id="UP000007264">
    <property type="component" value="Unassembled WGS sequence"/>
</dbReference>
<feature type="chain" id="PRO_5003636831" evidence="1">
    <location>
        <begin position="19"/>
        <end position="54"/>
    </location>
</feature>
<sequence>MTTSSGLFCAGLLSLALASTSNDCAGRPSSVIARSTKVKAIRDPRGGCITALRY</sequence>
<evidence type="ECO:0000313" key="3">
    <source>
        <dbReference type="Proteomes" id="UP000007264"/>
    </source>
</evidence>
<accession>I0Z5D4</accession>
<protein>
    <submittedName>
        <fullName evidence="2">Uncharacterized protein</fullName>
    </submittedName>
</protein>
<dbReference type="AlphaFoldDB" id="I0Z5D4"/>
<dbReference type="KEGG" id="csl:COCSUDRAFT_32400"/>
<dbReference type="GeneID" id="17043857"/>
<name>I0Z5D4_COCSC</name>